<dbReference type="VEuPathDB" id="FungiDB:BCV72DRAFT_325051"/>
<dbReference type="AlphaFoldDB" id="A0A1X0RLV7"/>
<reference evidence="1 2" key="1">
    <citation type="journal article" date="2016" name="Proc. Natl. Acad. Sci. U.S.A.">
        <title>Lipid metabolic changes in an early divergent fungus govern the establishment of a mutualistic symbiosis with endobacteria.</title>
        <authorList>
            <person name="Lastovetsky O.A."/>
            <person name="Gaspar M.L."/>
            <person name="Mondo S.J."/>
            <person name="LaButti K.M."/>
            <person name="Sandor L."/>
            <person name="Grigoriev I.V."/>
            <person name="Henry S.A."/>
            <person name="Pawlowska T.E."/>
        </authorList>
    </citation>
    <scope>NUCLEOTIDE SEQUENCE [LARGE SCALE GENOMIC DNA]</scope>
    <source>
        <strain evidence="1 2">ATCC 11559</strain>
    </source>
</reference>
<dbReference type="Proteomes" id="UP000242381">
    <property type="component" value="Unassembled WGS sequence"/>
</dbReference>
<accession>A0A1X0RLV7</accession>
<evidence type="ECO:0000313" key="2">
    <source>
        <dbReference type="Proteomes" id="UP000242381"/>
    </source>
</evidence>
<name>A0A1X0RLV7_RHIZD</name>
<gene>
    <name evidence="1" type="ORF">BCV71DRAFT_268695</name>
</gene>
<proteinExistence type="predicted"/>
<sequence>MSHSNFTRKRRQFLIDNYRSKLQEEHSKLLSYYRNDLTVDPILRIPMTRSERSRCMPKSIDDPLSYLLNLLPPTLLTKKARKSIDAWLIRWPSICAILLEVNYLAHAQFPEASNHLSEPSVKHLRYIQQKFSDS</sequence>
<dbReference type="EMBL" id="KV921577">
    <property type="protein sequence ID" value="ORE13005.1"/>
    <property type="molecule type" value="Genomic_DNA"/>
</dbReference>
<protein>
    <submittedName>
        <fullName evidence="1">Uncharacterized protein</fullName>
    </submittedName>
</protein>
<evidence type="ECO:0000313" key="1">
    <source>
        <dbReference type="EMBL" id="ORE13005.1"/>
    </source>
</evidence>
<organism evidence="1 2">
    <name type="scientific">Rhizopus microsporus</name>
    <dbReference type="NCBI Taxonomy" id="58291"/>
    <lineage>
        <taxon>Eukaryota</taxon>
        <taxon>Fungi</taxon>
        <taxon>Fungi incertae sedis</taxon>
        <taxon>Mucoromycota</taxon>
        <taxon>Mucoromycotina</taxon>
        <taxon>Mucoromycetes</taxon>
        <taxon>Mucorales</taxon>
        <taxon>Mucorineae</taxon>
        <taxon>Rhizopodaceae</taxon>
        <taxon>Rhizopus</taxon>
    </lineage>
</organism>